<dbReference type="GeneID" id="84592336"/>
<accession>A0AAJ8BPV7</accession>
<dbReference type="RefSeq" id="XP_059601644.1">
    <property type="nucleotide sequence ID" value="XM_059750376.1"/>
</dbReference>
<reference evidence="1" key="2">
    <citation type="submission" date="2025-08" db="UniProtKB">
        <authorList>
            <consortium name="RefSeq"/>
        </authorList>
    </citation>
    <scope>IDENTIFICATION</scope>
</reference>
<reference evidence="1" key="1">
    <citation type="submission" date="2025-02" db="EMBL/GenBank/DDBJ databases">
        <authorList>
            <consortium name="NCBI Genome Project"/>
        </authorList>
    </citation>
    <scope>NUCLEOTIDE SEQUENCE</scope>
</reference>
<evidence type="ECO:0000313" key="1">
    <source>
        <dbReference type="RefSeq" id="XP_059601644.1"/>
    </source>
</evidence>
<organism evidence="1">
    <name type="scientific">Aspergillus niger</name>
    <dbReference type="NCBI Taxonomy" id="5061"/>
    <lineage>
        <taxon>Eukaryota</taxon>
        <taxon>Fungi</taxon>
        <taxon>Dikarya</taxon>
        <taxon>Ascomycota</taxon>
        <taxon>Pezizomycotina</taxon>
        <taxon>Eurotiomycetes</taxon>
        <taxon>Eurotiomycetidae</taxon>
        <taxon>Eurotiales</taxon>
        <taxon>Aspergillaceae</taxon>
        <taxon>Aspergillus</taxon>
        <taxon>Aspergillus subgen. Circumdati</taxon>
    </lineage>
</organism>
<dbReference type="KEGG" id="ang:An11g07200"/>
<proteinExistence type="predicted"/>
<protein>
    <submittedName>
        <fullName evidence="1">Uncharacterized protein</fullName>
    </submittedName>
</protein>
<gene>
    <name evidence="1" type="ORF">An11g07200</name>
</gene>
<name>A0AAJ8BPV7_ASPNG</name>
<sequence length="40" mass="4370">MAPGSCDFYESDTCRVDIARPAGYTWAVRVNVHPPSSQQG</sequence>
<dbReference type="AlphaFoldDB" id="A0AAJ8BPV7"/>
<dbReference type="VEuPathDB" id="FungiDB:An11g07200"/>